<keyword evidence="3" id="KW-1185">Reference proteome</keyword>
<feature type="domain" description="DNA mismatch repair protein MutS-like N-terminal" evidence="1">
    <location>
        <begin position="21"/>
        <end position="112"/>
    </location>
</feature>
<reference evidence="2 3" key="1">
    <citation type="journal article" date="2018" name="G3 (Bethesda)">
        <title>Phylogenetic and Phylogenomic Definition of Rhizopus Species.</title>
        <authorList>
            <person name="Gryganskyi A.P."/>
            <person name="Golan J."/>
            <person name="Dolatabadi S."/>
            <person name="Mondo S."/>
            <person name="Robb S."/>
            <person name="Idnurm A."/>
            <person name="Muszewska A."/>
            <person name="Steczkiewicz K."/>
            <person name="Masonjones S."/>
            <person name="Liao H.L."/>
            <person name="Gajdeczka M.T."/>
            <person name="Anike F."/>
            <person name="Vuek A."/>
            <person name="Anishchenko I.M."/>
            <person name="Voigt K."/>
            <person name="de Hoog G.S."/>
            <person name="Smith M.E."/>
            <person name="Heitman J."/>
            <person name="Vilgalys R."/>
            <person name="Stajich J.E."/>
        </authorList>
    </citation>
    <scope>NUCLEOTIDE SEQUENCE [LARGE SCALE GENOMIC DNA]</scope>
    <source>
        <strain evidence="2 3">LSU 92-RS-03</strain>
    </source>
</reference>
<dbReference type="InterPro" id="IPR007695">
    <property type="entry name" value="DNA_mismatch_repair_MutS-lik_N"/>
</dbReference>
<dbReference type="InterPro" id="IPR016151">
    <property type="entry name" value="DNA_mismatch_repair_MutS_N"/>
</dbReference>
<name>A0A367IWN1_RHIST</name>
<evidence type="ECO:0000259" key="1">
    <source>
        <dbReference type="Pfam" id="PF01624"/>
    </source>
</evidence>
<dbReference type="Proteomes" id="UP000253551">
    <property type="component" value="Unassembled WGS sequence"/>
</dbReference>
<feature type="non-terminal residue" evidence="2">
    <location>
        <position position="119"/>
    </location>
</feature>
<organism evidence="2 3">
    <name type="scientific">Rhizopus stolonifer</name>
    <name type="common">Rhizopus nigricans</name>
    <dbReference type="NCBI Taxonomy" id="4846"/>
    <lineage>
        <taxon>Eukaryota</taxon>
        <taxon>Fungi</taxon>
        <taxon>Fungi incertae sedis</taxon>
        <taxon>Mucoromycota</taxon>
        <taxon>Mucoromycotina</taxon>
        <taxon>Mucoromycetes</taxon>
        <taxon>Mucorales</taxon>
        <taxon>Mucorineae</taxon>
        <taxon>Rhizopodaceae</taxon>
        <taxon>Rhizopus</taxon>
    </lineage>
</organism>
<gene>
    <name evidence="2" type="primary">MSH2_3</name>
    <name evidence="2" type="ORF">CU098_008695</name>
</gene>
<proteinExistence type="predicted"/>
<protein>
    <submittedName>
        <fullName evidence="2">MutS-like protein</fullName>
    </submittedName>
</protein>
<dbReference type="STRING" id="4846.A0A367IWN1"/>
<accession>A0A367IWN1</accession>
<sequence length="119" mass="13825">MSTTAAIEDLPDVEKPEQQNFVKFFRALDTPEEGTIRLFAREANDSAYYTCHGDDARYVANQVFETTGVIKYWFGDNETGLPTTKLTNNVAETFMRDVLLNKQLKIEIWKQNRLEWQLI</sequence>
<dbReference type="GO" id="GO:0006298">
    <property type="term" value="P:mismatch repair"/>
    <property type="evidence" value="ECO:0007669"/>
    <property type="project" value="InterPro"/>
</dbReference>
<dbReference type="OrthoDB" id="295033at2759"/>
<dbReference type="Gene3D" id="3.40.1170.10">
    <property type="entry name" value="DNA repair protein MutS, domain I"/>
    <property type="match status" value="1"/>
</dbReference>
<dbReference type="Pfam" id="PF01624">
    <property type="entry name" value="MutS_I"/>
    <property type="match status" value="1"/>
</dbReference>
<dbReference type="GO" id="GO:0030983">
    <property type="term" value="F:mismatched DNA binding"/>
    <property type="evidence" value="ECO:0007669"/>
    <property type="project" value="InterPro"/>
</dbReference>
<evidence type="ECO:0000313" key="3">
    <source>
        <dbReference type="Proteomes" id="UP000253551"/>
    </source>
</evidence>
<dbReference type="GO" id="GO:0005524">
    <property type="term" value="F:ATP binding"/>
    <property type="evidence" value="ECO:0007669"/>
    <property type="project" value="InterPro"/>
</dbReference>
<comment type="caution">
    <text evidence="2">The sequence shown here is derived from an EMBL/GenBank/DDBJ whole genome shotgun (WGS) entry which is preliminary data.</text>
</comment>
<dbReference type="EMBL" id="PJQM01005266">
    <property type="protein sequence ID" value="RCH82019.1"/>
    <property type="molecule type" value="Genomic_DNA"/>
</dbReference>
<evidence type="ECO:0000313" key="2">
    <source>
        <dbReference type="EMBL" id="RCH82019.1"/>
    </source>
</evidence>
<dbReference type="AlphaFoldDB" id="A0A367IWN1"/>